<accession>A0A2G3A4E0</accession>
<organism evidence="2 3">
    <name type="scientific">Capsicum annuum</name>
    <name type="common">Capsicum pepper</name>
    <dbReference type="NCBI Taxonomy" id="4072"/>
    <lineage>
        <taxon>Eukaryota</taxon>
        <taxon>Viridiplantae</taxon>
        <taxon>Streptophyta</taxon>
        <taxon>Embryophyta</taxon>
        <taxon>Tracheophyta</taxon>
        <taxon>Spermatophyta</taxon>
        <taxon>Magnoliopsida</taxon>
        <taxon>eudicotyledons</taxon>
        <taxon>Gunneridae</taxon>
        <taxon>Pentapetalae</taxon>
        <taxon>asterids</taxon>
        <taxon>lamiids</taxon>
        <taxon>Solanales</taxon>
        <taxon>Solanaceae</taxon>
        <taxon>Solanoideae</taxon>
        <taxon>Capsiceae</taxon>
        <taxon>Capsicum</taxon>
    </lineage>
</organism>
<reference evidence="2 3" key="2">
    <citation type="journal article" date="2017" name="Genome Biol.">
        <title>New reference genome sequences of hot pepper reveal the massive evolution of plant disease-resistance genes by retroduplication.</title>
        <authorList>
            <person name="Kim S."/>
            <person name="Park J."/>
            <person name="Yeom S.I."/>
            <person name="Kim Y.M."/>
            <person name="Seo E."/>
            <person name="Kim K.T."/>
            <person name="Kim M.S."/>
            <person name="Lee J.M."/>
            <person name="Cheong K."/>
            <person name="Shin H.S."/>
            <person name="Kim S.B."/>
            <person name="Han K."/>
            <person name="Lee J."/>
            <person name="Park M."/>
            <person name="Lee H.A."/>
            <person name="Lee H.Y."/>
            <person name="Lee Y."/>
            <person name="Oh S."/>
            <person name="Lee J.H."/>
            <person name="Choi E."/>
            <person name="Choi E."/>
            <person name="Lee S.E."/>
            <person name="Jeon J."/>
            <person name="Kim H."/>
            <person name="Choi G."/>
            <person name="Song H."/>
            <person name="Lee J."/>
            <person name="Lee S.C."/>
            <person name="Kwon J.K."/>
            <person name="Lee H.Y."/>
            <person name="Koo N."/>
            <person name="Hong Y."/>
            <person name="Kim R.W."/>
            <person name="Kang W.H."/>
            <person name="Huh J.H."/>
            <person name="Kang B.C."/>
            <person name="Yang T.J."/>
            <person name="Lee Y.H."/>
            <person name="Bennetzen J.L."/>
            <person name="Choi D."/>
        </authorList>
    </citation>
    <scope>NUCLEOTIDE SEQUENCE [LARGE SCALE GENOMIC DNA]</scope>
    <source>
        <strain evidence="3">cv. CM334</strain>
    </source>
</reference>
<dbReference type="Proteomes" id="UP000222542">
    <property type="component" value="Unassembled WGS sequence"/>
</dbReference>
<comment type="caution">
    <text evidence="2">The sequence shown here is derived from an EMBL/GenBank/DDBJ whole genome shotgun (WGS) entry which is preliminary data.</text>
</comment>
<dbReference type="Gramene" id="PHT89106">
    <property type="protein sequence ID" value="PHT89106"/>
    <property type="gene ID" value="T459_04219"/>
</dbReference>
<evidence type="ECO:0000313" key="2">
    <source>
        <dbReference type="EMBL" id="PHT89106.1"/>
    </source>
</evidence>
<gene>
    <name evidence="2" type="ORF">T459_04219</name>
</gene>
<dbReference type="AlphaFoldDB" id="A0A2G3A4E0"/>
<name>A0A2G3A4E0_CAPAN</name>
<protein>
    <submittedName>
        <fullName evidence="2">Uncharacterized protein</fullName>
    </submittedName>
</protein>
<evidence type="ECO:0000313" key="3">
    <source>
        <dbReference type="Proteomes" id="UP000222542"/>
    </source>
</evidence>
<reference evidence="2 3" key="1">
    <citation type="journal article" date="2014" name="Nat. Genet.">
        <title>Genome sequence of the hot pepper provides insights into the evolution of pungency in Capsicum species.</title>
        <authorList>
            <person name="Kim S."/>
            <person name="Park M."/>
            <person name="Yeom S.I."/>
            <person name="Kim Y.M."/>
            <person name="Lee J.M."/>
            <person name="Lee H.A."/>
            <person name="Seo E."/>
            <person name="Choi J."/>
            <person name="Cheong K."/>
            <person name="Kim K.T."/>
            <person name="Jung K."/>
            <person name="Lee G.W."/>
            <person name="Oh S.K."/>
            <person name="Bae C."/>
            <person name="Kim S.B."/>
            <person name="Lee H.Y."/>
            <person name="Kim S.Y."/>
            <person name="Kim M.S."/>
            <person name="Kang B.C."/>
            <person name="Jo Y.D."/>
            <person name="Yang H.B."/>
            <person name="Jeong H.J."/>
            <person name="Kang W.H."/>
            <person name="Kwon J.K."/>
            <person name="Shin C."/>
            <person name="Lim J.Y."/>
            <person name="Park J.H."/>
            <person name="Huh J.H."/>
            <person name="Kim J.S."/>
            <person name="Kim B.D."/>
            <person name="Cohen O."/>
            <person name="Paran I."/>
            <person name="Suh M.C."/>
            <person name="Lee S.B."/>
            <person name="Kim Y.K."/>
            <person name="Shin Y."/>
            <person name="Noh S.J."/>
            <person name="Park J."/>
            <person name="Seo Y.S."/>
            <person name="Kwon S.Y."/>
            <person name="Kim H.A."/>
            <person name="Park J.M."/>
            <person name="Kim H.J."/>
            <person name="Choi S.B."/>
            <person name="Bosland P.W."/>
            <person name="Reeves G."/>
            <person name="Jo S.H."/>
            <person name="Lee B.W."/>
            <person name="Cho H.T."/>
            <person name="Choi H.S."/>
            <person name="Lee M.S."/>
            <person name="Yu Y."/>
            <person name="Do Choi Y."/>
            <person name="Park B.S."/>
            <person name="van Deynze A."/>
            <person name="Ashrafi H."/>
            <person name="Hill T."/>
            <person name="Kim W.T."/>
            <person name="Pai H.S."/>
            <person name="Ahn H.K."/>
            <person name="Yeam I."/>
            <person name="Giovannoni J.J."/>
            <person name="Rose J.K."/>
            <person name="Sorensen I."/>
            <person name="Lee S.J."/>
            <person name="Kim R.W."/>
            <person name="Choi I.Y."/>
            <person name="Choi B.S."/>
            <person name="Lim J.S."/>
            <person name="Lee Y.H."/>
            <person name="Choi D."/>
        </authorList>
    </citation>
    <scope>NUCLEOTIDE SEQUENCE [LARGE SCALE GENOMIC DNA]</scope>
    <source>
        <strain evidence="3">cv. CM334</strain>
    </source>
</reference>
<dbReference type="GO" id="GO:0006338">
    <property type="term" value="P:chromatin remodeling"/>
    <property type="evidence" value="ECO:0000318"/>
    <property type="project" value="GO_Central"/>
</dbReference>
<dbReference type="GO" id="GO:0005634">
    <property type="term" value="C:nucleus"/>
    <property type="evidence" value="ECO:0000318"/>
    <property type="project" value="GO_Central"/>
</dbReference>
<dbReference type="EMBL" id="AYRZ02000002">
    <property type="protein sequence ID" value="PHT89106.1"/>
    <property type="molecule type" value="Genomic_DNA"/>
</dbReference>
<evidence type="ECO:0000256" key="1">
    <source>
        <dbReference type="SAM" id="MobiDB-lite"/>
    </source>
</evidence>
<dbReference type="STRING" id="4072.A0A2G3A4E0"/>
<sequence>MGKSLKDIDGMPLPDSAMLSDRGKCLINEELDYNKEDLKEVHDKSFALLNHCQNLAYEAIMASVFNEKGHLFFITGHEDKSVVLLKIHDQMSTLAADQGDEKSSGFGASNPKPSAEDPTVQARGFFQGHADTIEDVQFFPSSYYVTCQDSISPESCLGNFNLKPFYSSFLPMGHSEPFAQFSQMRPIGMESLVAPRMPMYPPGGPSLGVKKDGKGPKNPFKNGLQILNGICDGSCNGPSLAQRFVGLTAAPGPEQGLTALVAMAWAMVHQPDHHNWPGNGSTASVVMVRATVHRFHDGPSACPSLLGSSDSSL</sequence>
<proteinExistence type="predicted"/>
<dbReference type="GO" id="GO:0006355">
    <property type="term" value="P:regulation of DNA-templated transcription"/>
    <property type="evidence" value="ECO:0000318"/>
    <property type="project" value="GO_Central"/>
</dbReference>
<dbReference type="GO" id="GO:0042393">
    <property type="term" value="F:histone binding"/>
    <property type="evidence" value="ECO:0000318"/>
    <property type="project" value="GO_Central"/>
</dbReference>
<keyword evidence="3" id="KW-1185">Reference proteome</keyword>
<feature type="region of interest" description="Disordered" evidence="1">
    <location>
        <begin position="96"/>
        <end position="119"/>
    </location>
</feature>